<dbReference type="AlphaFoldDB" id="A0A8S0VUY5"/>
<dbReference type="OrthoDB" id="4590707at2759"/>
<gene>
    <name evidence="2" type="ORF">AAE3_LOCUS5137</name>
</gene>
<feature type="compositionally biased region" description="Polar residues" evidence="1">
    <location>
        <begin position="150"/>
        <end position="160"/>
    </location>
</feature>
<feature type="region of interest" description="Disordered" evidence="1">
    <location>
        <begin position="1"/>
        <end position="36"/>
    </location>
</feature>
<evidence type="ECO:0000313" key="3">
    <source>
        <dbReference type="Proteomes" id="UP000467700"/>
    </source>
</evidence>
<protein>
    <submittedName>
        <fullName evidence="2">Uncharacterized protein</fullName>
    </submittedName>
</protein>
<accession>A0A8S0VUY5</accession>
<dbReference type="EMBL" id="CACVBS010000037">
    <property type="protein sequence ID" value="CAA7262920.1"/>
    <property type="molecule type" value="Genomic_DNA"/>
</dbReference>
<organism evidence="2 3">
    <name type="scientific">Cyclocybe aegerita</name>
    <name type="common">Black poplar mushroom</name>
    <name type="synonym">Agrocybe aegerita</name>
    <dbReference type="NCBI Taxonomy" id="1973307"/>
    <lineage>
        <taxon>Eukaryota</taxon>
        <taxon>Fungi</taxon>
        <taxon>Dikarya</taxon>
        <taxon>Basidiomycota</taxon>
        <taxon>Agaricomycotina</taxon>
        <taxon>Agaricomycetes</taxon>
        <taxon>Agaricomycetidae</taxon>
        <taxon>Agaricales</taxon>
        <taxon>Agaricineae</taxon>
        <taxon>Bolbitiaceae</taxon>
        <taxon>Cyclocybe</taxon>
    </lineage>
</organism>
<feature type="compositionally biased region" description="Low complexity" evidence="1">
    <location>
        <begin position="1"/>
        <end position="35"/>
    </location>
</feature>
<comment type="caution">
    <text evidence="2">The sequence shown here is derived from an EMBL/GenBank/DDBJ whole genome shotgun (WGS) entry which is preliminary data.</text>
</comment>
<proteinExistence type="predicted"/>
<evidence type="ECO:0000256" key="1">
    <source>
        <dbReference type="SAM" id="MobiDB-lite"/>
    </source>
</evidence>
<feature type="compositionally biased region" description="Basic and acidic residues" evidence="1">
    <location>
        <begin position="131"/>
        <end position="149"/>
    </location>
</feature>
<dbReference type="Proteomes" id="UP000467700">
    <property type="component" value="Unassembled WGS sequence"/>
</dbReference>
<sequence length="205" mass="21447">MSARLTRTALSAARRGAQTSMSSTTRVSRRVMSSSHAPVTRSDKPWIIGSLLVFGPAFLYLVSPSARKDTHHVHNDKHDSLAHDKNEKAEVNPSEVVIKDDEGTPAQVGASIALSEAVDAPKETQAPADLAKLKKDADAEAAPVKKETAPESTEASSTAKSPEGVSGEKSGTFQANGEEGPISQGKARQAAQEGVAPKAVAEAKN</sequence>
<name>A0A8S0VUY5_CYCAE</name>
<evidence type="ECO:0000313" key="2">
    <source>
        <dbReference type="EMBL" id="CAA7262920.1"/>
    </source>
</evidence>
<feature type="compositionally biased region" description="Basic and acidic residues" evidence="1">
    <location>
        <begin position="70"/>
        <end position="90"/>
    </location>
</feature>
<keyword evidence="3" id="KW-1185">Reference proteome</keyword>
<reference evidence="2 3" key="1">
    <citation type="submission" date="2020-01" db="EMBL/GenBank/DDBJ databases">
        <authorList>
            <person name="Gupta K D."/>
        </authorList>
    </citation>
    <scope>NUCLEOTIDE SEQUENCE [LARGE SCALE GENOMIC DNA]</scope>
</reference>
<feature type="region of interest" description="Disordered" evidence="1">
    <location>
        <begin position="70"/>
        <end position="93"/>
    </location>
</feature>
<feature type="region of interest" description="Disordered" evidence="1">
    <location>
        <begin position="114"/>
        <end position="205"/>
    </location>
</feature>